<gene>
    <name evidence="7" type="ORF">g.31220</name>
</gene>
<evidence type="ECO:0000256" key="2">
    <source>
        <dbReference type="ARBA" id="ARBA00022771"/>
    </source>
</evidence>
<organism evidence="7">
    <name type="scientific">Cuerna arida</name>
    <dbReference type="NCBI Taxonomy" id="1464854"/>
    <lineage>
        <taxon>Eukaryota</taxon>
        <taxon>Metazoa</taxon>
        <taxon>Ecdysozoa</taxon>
        <taxon>Arthropoda</taxon>
        <taxon>Hexapoda</taxon>
        <taxon>Insecta</taxon>
        <taxon>Pterygota</taxon>
        <taxon>Neoptera</taxon>
        <taxon>Paraneoptera</taxon>
        <taxon>Hemiptera</taxon>
        <taxon>Auchenorrhyncha</taxon>
        <taxon>Membracoidea</taxon>
        <taxon>Cicadellidae</taxon>
        <taxon>Cicadellinae</taxon>
        <taxon>Proconiini</taxon>
        <taxon>Cuerna</taxon>
    </lineage>
</organism>
<keyword evidence="1" id="KW-0479">Metal-binding</keyword>
<evidence type="ECO:0000313" key="7">
    <source>
        <dbReference type="EMBL" id="JAS47260.1"/>
    </source>
</evidence>
<feature type="compositionally biased region" description="Polar residues" evidence="5">
    <location>
        <begin position="1182"/>
        <end position="1192"/>
    </location>
</feature>
<dbReference type="GO" id="GO:0008270">
    <property type="term" value="F:zinc ion binding"/>
    <property type="evidence" value="ECO:0007669"/>
    <property type="project" value="UniProtKB-KW"/>
</dbReference>
<feature type="compositionally biased region" description="Low complexity" evidence="5">
    <location>
        <begin position="1172"/>
        <end position="1181"/>
    </location>
</feature>
<dbReference type="SUPFAM" id="SSF144232">
    <property type="entry name" value="HIT/MYND zinc finger-like"/>
    <property type="match status" value="1"/>
</dbReference>
<evidence type="ECO:0000256" key="3">
    <source>
        <dbReference type="ARBA" id="ARBA00022833"/>
    </source>
</evidence>
<feature type="region of interest" description="Disordered" evidence="5">
    <location>
        <begin position="695"/>
        <end position="742"/>
    </location>
</feature>
<dbReference type="EMBL" id="GECZ01022509">
    <property type="protein sequence ID" value="JAS47260.1"/>
    <property type="molecule type" value="Transcribed_RNA"/>
</dbReference>
<name>A0A1B6FAJ6_9HEMI</name>
<keyword evidence="2 4" id="KW-0863">Zinc-finger</keyword>
<dbReference type="Gene3D" id="6.10.140.2220">
    <property type="match status" value="1"/>
</dbReference>
<dbReference type="Pfam" id="PF01753">
    <property type="entry name" value="zf-MYND"/>
    <property type="match status" value="1"/>
</dbReference>
<feature type="region of interest" description="Disordered" evidence="5">
    <location>
        <begin position="1349"/>
        <end position="1384"/>
    </location>
</feature>
<feature type="region of interest" description="Disordered" evidence="5">
    <location>
        <begin position="538"/>
        <end position="557"/>
    </location>
</feature>
<feature type="domain" description="MYND-type" evidence="6">
    <location>
        <begin position="1463"/>
        <end position="1500"/>
    </location>
</feature>
<sequence length="1502" mass="169345">MSRPMVNNPDLYTWLCPLDQTTRNRVFDFGRFLEAQGVSNEIIVGSYRQICAKTIVRTRRLEDHEVYSYTRRLNTEKERNKKNKKPCLQVKSSSDLILEEDEDSIEIILTDDDGLEPINTTEEDIVVNNTTVTKTDDCKMCKVNVKEDNGSVVNIYNVIESSTKVCNEIRSAMNIDDGKPPISNGISEKSLVTNAIVEISKPPIVNSDESELFFVRNVETSIHVQEPASGLGEVMVNKNVDETLKCNEEQVETTNVEKNKEARSVDISEDTVNKSGCNFESKVSESKCNQDTKLQQNVSTKDSLKACKTACQMKIDVLDQENDEKNKTENMYLKILHENETVVELNNKKDLETENTDGNITFHIKPNECAGKNHLSKKTSNSTGGLSLENNVSQVNNEAKTTKEMETNSKLESEILTNKEKQHDKALGNNDTLKLQMTTLKEKLAQSLKSKNVDTSSSKVRQNKNVQSNLKCNTSVEKPNETHSIITATTNLSKLKTSDVEGEVNHIFHVNHNTSTSGNETKVVLENQKLWKEPGNVISDKHQTSLPGNSSDASIKSSTESNINLPMHLEVRRFAESSVTGSVTKQLDTNLSETALPVYMEGMGHEEDSTDCIDNVELSNDQHMVNVVKKTKTNFLQYKKGQYKQIKQMSKNFSLDKNKVRKTTELQAQFREFTSQVKQLDKQLTAKKHAIDLSEEESDQTFSIKRQRKSIDQMSDSKESSRPTVFQAKTKDSKDRDRNISKVPILQKMLSLEQKVNQLRNERKSLDISPVTVNQSVSDFTKTIISNGTPATNGEKIAQENICSVSDNTVNTSPALSPSADQVSASTECTNFEEQRHQNFQTNQTSVESPKSQVMQPNLTSSEDSTHLQNANKVQLSSTVRQKIEMNMKGNLMLSKASNIYTFYFGQSFDLIPEEIVRNINYFVQSNGKNMSHISTSTIVHLYLFIYMTKFSDMINVKLNKTAELLHLAIADWNRKLERVDRAQRLTSEILRKEEIKRADDDYLEMLNLRGCKFIEMFMSMLDECEDCEHVMLTALYFRITQSLLNIDRENINYIYTLRKLIKGLMKVQGNTFSNAFSYLFDLSDESFSTVYTFVKQCIVSLYVSGYKEGGSDDILRLAYLEPCGSKMQNLLAKYNSQQESGARGTRVIHLAQAKNDTVPPVTNERPVHHLTTSSITSTSTNKNIQPSGPMNSAPQFREPIPNLAKQQTRISAVNVNNNQTYSPTLRVNPTDVASRIPYGTNSVTAINFPYQVQNHSQLQTSRQGIKVTNVPTQSVFLQPNNDGASIQNHNRPQLPFLGHPNLIQNRPSPPLYRFSTNVAQQQQNQQVPLLQRLLGHTQQLRILNSNRTHTRLPNNGSFSNPAHMSPQLQASNQSVRPPTAALNRPPPPYQTAVMQQNNTVTNIEKHRMWHQQLQRANVGTTGNTMDQQLLTSSRQDPVSGSVNEMPPQLQDSINQVPHQCSTANCGQLATLVCSLCKNAFYCTRECQVKDWYSQHSGPCLQ</sequence>
<feature type="region of interest" description="Disordered" evidence="5">
    <location>
        <begin position="1172"/>
        <end position="1192"/>
    </location>
</feature>
<feature type="compositionally biased region" description="Basic and acidic residues" evidence="5">
    <location>
        <begin position="709"/>
        <end position="721"/>
    </location>
</feature>
<accession>A0A1B6FAJ6</accession>
<feature type="compositionally biased region" description="Polar residues" evidence="5">
    <location>
        <begin position="1349"/>
        <end position="1376"/>
    </location>
</feature>
<evidence type="ECO:0000259" key="6">
    <source>
        <dbReference type="PROSITE" id="PS50865"/>
    </source>
</evidence>
<keyword evidence="3" id="KW-0862">Zinc</keyword>
<evidence type="ECO:0000256" key="5">
    <source>
        <dbReference type="SAM" id="MobiDB-lite"/>
    </source>
</evidence>
<feature type="compositionally biased region" description="Polar residues" evidence="5">
    <location>
        <begin position="544"/>
        <end position="557"/>
    </location>
</feature>
<dbReference type="InterPro" id="IPR002893">
    <property type="entry name" value="Znf_MYND"/>
</dbReference>
<feature type="compositionally biased region" description="Basic and acidic residues" evidence="5">
    <location>
        <begin position="729"/>
        <end position="740"/>
    </location>
</feature>
<evidence type="ECO:0000256" key="4">
    <source>
        <dbReference type="PROSITE-ProRule" id="PRU00134"/>
    </source>
</evidence>
<dbReference type="PROSITE" id="PS50865">
    <property type="entry name" value="ZF_MYND_2"/>
    <property type="match status" value="1"/>
</dbReference>
<proteinExistence type="predicted"/>
<reference evidence="7" key="1">
    <citation type="submission" date="2015-11" db="EMBL/GenBank/DDBJ databases">
        <title>De novo transcriptome assembly of four potential Pierce s Disease insect vectors from Arizona vineyards.</title>
        <authorList>
            <person name="Tassone E.E."/>
        </authorList>
    </citation>
    <scope>NUCLEOTIDE SEQUENCE</scope>
</reference>
<feature type="region of interest" description="Disordered" evidence="5">
    <location>
        <begin position="839"/>
        <end position="874"/>
    </location>
</feature>
<protein>
    <recommendedName>
        <fullName evidence="6">MYND-type domain-containing protein</fullName>
    </recommendedName>
</protein>
<evidence type="ECO:0000256" key="1">
    <source>
        <dbReference type="ARBA" id="ARBA00022723"/>
    </source>
</evidence>